<dbReference type="PANTHER" id="PTHR21301">
    <property type="entry name" value="REVERSE TRANSCRIPTASE"/>
    <property type="match status" value="1"/>
</dbReference>
<dbReference type="PROSITE" id="PS50878">
    <property type="entry name" value="RT_POL"/>
    <property type="match status" value="1"/>
</dbReference>
<accession>A0A817XZC2</accession>
<evidence type="ECO:0000313" key="2">
    <source>
        <dbReference type="EMBL" id="CAF3372233.1"/>
    </source>
</evidence>
<name>A0A817XZC2_9BILA</name>
<dbReference type="Pfam" id="PF26215">
    <property type="entry name" value="HTH_animal"/>
    <property type="match status" value="1"/>
</dbReference>
<evidence type="ECO:0000313" key="3">
    <source>
        <dbReference type="Proteomes" id="UP000663865"/>
    </source>
</evidence>
<dbReference type="AlphaFoldDB" id="A0A817XZC2"/>
<dbReference type="Pfam" id="PF00078">
    <property type="entry name" value="RVT_1"/>
    <property type="match status" value="1"/>
</dbReference>
<dbReference type="SUPFAM" id="SSF56672">
    <property type="entry name" value="DNA/RNA polymerases"/>
    <property type="match status" value="1"/>
</dbReference>
<comment type="caution">
    <text evidence="2">The sequence shown here is derived from an EMBL/GenBank/DDBJ whole genome shotgun (WGS) entry which is preliminary data.</text>
</comment>
<protein>
    <recommendedName>
        <fullName evidence="1">Reverse transcriptase domain-containing protein</fullName>
    </recommendedName>
</protein>
<gene>
    <name evidence="2" type="ORF">KIK155_LOCUS5507</name>
</gene>
<dbReference type="InterPro" id="IPR058912">
    <property type="entry name" value="HTH_animal"/>
</dbReference>
<proteinExistence type="predicted"/>
<dbReference type="EMBL" id="CAJNYV010000642">
    <property type="protein sequence ID" value="CAF3372233.1"/>
    <property type="molecule type" value="Genomic_DNA"/>
</dbReference>
<evidence type="ECO:0000259" key="1">
    <source>
        <dbReference type="PROSITE" id="PS50878"/>
    </source>
</evidence>
<dbReference type="Proteomes" id="UP000663865">
    <property type="component" value="Unassembled WGS sequence"/>
</dbReference>
<dbReference type="PANTHER" id="PTHR21301:SF10">
    <property type="entry name" value="REVERSE TRANSCRIPTASE DOMAIN-CONTAINING PROTEIN"/>
    <property type="match status" value="1"/>
</dbReference>
<dbReference type="InterPro" id="IPR000477">
    <property type="entry name" value="RT_dom"/>
</dbReference>
<dbReference type="InterPro" id="IPR043502">
    <property type="entry name" value="DNA/RNA_pol_sf"/>
</dbReference>
<sequence length="659" mass="76007">MLMIGIRGVEKWNKLDALIQRSPWTTNANLENIVNLSTVNIDMDTKCALGFGLGFSVPRKPDPLTIAKAFVNLDKWGNCSDTNTMLAKGCVYGSMLRDYTDNYPLRFHKAINSLKKVQNIHVTKADKSSVFVILDKNVYVEKMELLLSDNLVYEKLRKNPLATVNKDFNKKLKLVFKDEGIANRFITINASLPYMYGLIKTHKVGNPVRPIVSTVNSSTYELSKWLVILLTPLVGSISDAHLINSTDLINKLQFPVDYSFKLVSFDVTSLFTNVPIAPLLEFFRHKFKDHVFPVDMDQLIDLIKLCVMDCKFQFNGSFYNMKTGLAMGNPLSPVLANLYMEYFESVLLRRAFNRKLIWFRYIDDIICLWPDLEDLNRFFNIINGLVPSIKFTMEIDGCIPFLDVLIHRCENSFKFEVYRKPTSNDSFIHYYSDHHASVKQSVFLSMFLRALRVVSPEYFDIEINKILNIGAKLCYPSDFLDSCYKKAKKSFYRIESPPKLSFKNVLLLPFHTNFLHLKKLLNQLDINVIFSYKNTVRNILIKHSPKAIVGCVYNIGCMECDLVYVGQTGKELKVRIGQHKQNCRALKMNNAMFNHMFNFNHRIDWANAKTIVKNRDMVERNILESASINSGSRMNMRTGMYNIDCLMNNFLLAKYPKLK</sequence>
<feature type="domain" description="Reverse transcriptase" evidence="1">
    <location>
        <begin position="179"/>
        <end position="420"/>
    </location>
</feature>
<organism evidence="2 3">
    <name type="scientific">Rotaria socialis</name>
    <dbReference type="NCBI Taxonomy" id="392032"/>
    <lineage>
        <taxon>Eukaryota</taxon>
        <taxon>Metazoa</taxon>
        <taxon>Spiralia</taxon>
        <taxon>Gnathifera</taxon>
        <taxon>Rotifera</taxon>
        <taxon>Eurotatoria</taxon>
        <taxon>Bdelloidea</taxon>
        <taxon>Philodinida</taxon>
        <taxon>Philodinidae</taxon>
        <taxon>Rotaria</taxon>
    </lineage>
</organism>
<reference evidence="2" key="1">
    <citation type="submission" date="2021-02" db="EMBL/GenBank/DDBJ databases">
        <authorList>
            <person name="Nowell W R."/>
        </authorList>
    </citation>
    <scope>NUCLEOTIDE SEQUENCE</scope>
</reference>